<dbReference type="EMBL" id="RBNR01000060">
    <property type="protein sequence ID" value="RML46612.1"/>
    <property type="molecule type" value="Genomic_DNA"/>
</dbReference>
<dbReference type="InterPro" id="IPR028946">
    <property type="entry name" value="Ntox44"/>
</dbReference>
<sequence length="131" mass="15286">MGFKIPEFIPPGVNVSLHMKLAYDQWNKDPLKWQFMSWFYYRVRNRGVWDYKQEDSAWENYGNFHYGAVGAAGQLPEGILLRAAGYAQKRAGTQSVVEDWGKWYMDPPYGDDPTDQEWIKEGIEYAKAMGY</sequence>
<evidence type="ECO:0000313" key="2">
    <source>
        <dbReference type="EMBL" id="RML46612.1"/>
    </source>
</evidence>
<name>A0A3M2W4X9_PSESI</name>
<comment type="caution">
    <text evidence="2">The sequence shown here is derived from an EMBL/GenBank/DDBJ whole genome shotgun (WGS) entry which is preliminary data.</text>
</comment>
<dbReference type="Proteomes" id="UP000280292">
    <property type="component" value="Unassembled WGS sequence"/>
</dbReference>
<reference evidence="2 3" key="1">
    <citation type="submission" date="2018-08" db="EMBL/GenBank/DDBJ databases">
        <title>Recombination of ecologically and evolutionarily significant loci maintains genetic cohesion in the Pseudomonas syringae species complex.</title>
        <authorList>
            <person name="Dillon M."/>
            <person name="Thakur S."/>
            <person name="Almeida R.N.D."/>
            <person name="Weir B.S."/>
            <person name="Guttman D.S."/>
        </authorList>
    </citation>
    <scope>NUCLEOTIDE SEQUENCE [LARGE SCALE GENOMIC DNA]</scope>
    <source>
        <strain evidence="2 3">ICMP 3883</strain>
    </source>
</reference>
<dbReference type="RefSeq" id="WP_122291939.1">
    <property type="nucleotide sequence ID" value="NZ_RBNR01000060.1"/>
</dbReference>
<proteinExistence type="predicted"/>
<dbReference type="Pfam" id="PF15607">
    <property type="entry name" value="Ntox44"/>
    <property type="match status" value="1"/>
</dbReference>
<organism evidence="2 3">
    <name type="scientific">Pseudomonas syringae pv. ribicola</name>
    <dbReference type="NCBI Taxonomy" id="55398"/>
    <lineage>
        <taxon>Bacteria</taxon>
        <taxon>Pseudomonadati</taxon>
        <taxon>Pseudomonadota</taxon>
        <taxon>Gammaproteobacteria</taxon>
        <taxon>Pseudomonadales</taxon>
        <taxon>Pseudomonadaceae</taxon>
        <taxon>Pseudomonas</taxon>
    </lineage>
</organism>
<evidence type="ECO:0000313" key="3">
    <source>
        <dbReference type="Proteomes" id="UP000280292"/>
    </source>
</evidence>
<protein>
    <submittedName>
        <fullName evidence="2">Bacteriocin</fullName>
    </submittedName>
</protein>
<evidence type="ECO:0000259" key="1">
    <source>
        <dbReference type="Pfam" id="PF15607"/>
    </source>
</evidence>
<accession>A0A3M2W4X9</accession>
<gene>
    <name evidence="2" type="ORF">ALQ95_00606</name>
</gene>
<feature type="domain" description="Bacterial toxin 44" evidence="1">
    <location>
        <begin position="49"/>
        <end position="126"/>
    </location>
</feature>
<dbReference type="AlphaFoldDB" id="A0A3M2W4X9"/>